<accession>A0ABP9FXJ2</accession>
<evidence type="ECO:0000256" key="4">
    <source>
        <dbReference type="SAM" id="SignalP"/>
    </source>
</evidence>
<evidence type="ECO:0000256" key="2">
    <source>
        <dbReference type="ARBA" id="ARBA00022448"/>
    </source>
</evidence>
<name>A0ABP9FXJ2_9MICC</name>
<keyword evidence="3 4" id="KW-0732">Signal</keyword>
<gene>
    <name evidence="5" type="ORF">GCM10025790_05140</name>
</gene>
<proteinExistence type="inferred from homology"/>
<dbReference type="Proteomes" id="UP001500368">
    <property type="component" value="Unassembled WGS sequence"/>
</dbReference>
<dbReference type="InterPro" id="IPR006059">
    <property type="entry name" value="SBP"/>
</dbReference>
<dbReference type="RefSeq" id="WP_345476525.1">
    <property type="nucleotide sequence ID" value="NZ_BAABLW010000002.1"/>
</dbReference>
<protein>
    <submittedName>
        <fullName evidence="5">Extracellular solute-binding protein</fullName>
    </submittedName>
</protein>
<sequence length="421" mass="44461">MRHSSTSVLGSSLVAAAFVLTACTGGGGNGNGGDGAAEAEGPQTLTVWHYFAEDAQVELMEAYKDKFESANDGVTVDNVYIPYDQMNSRLVNAAGAGEGPDIAVFNGAETSVLALGGALAPLDDYWSGFADADLVQDSVLHSMDDELYAVQGYVNLLGLWYNAEILQELGLEAPTTMDELEDAMAEAEDAGYRGITVSGLPNSQGEWQAYPVLSDAGFNYENLDEAALTSALTRVATWVDEGWLSQEAVTWDQTVPFQEFSAGETAFAINGNWQRGNAAADADFEYGVVALPLSDTGGVYLGGEGQGIGINSANPDLAWQYLEQTYLDSEGQLMALETVGSLPSREDAAENELVTEDEILAPFSETVARFGANYPDPVVPPEAVGDLQVGMGQAWSAVIGKQKSPEDAAADIIATLEGLLD</sequence>
<evidence type="ECO:0000313" key="6">
    <source>
        <dbReference type="Proteomes" id="UP001500368"/>
    </source>
</evidence>
<evidence type="ECO:0000313" key="5">
    <source>
        <dbReference type="EMBL" id="GAA4913328.1"/>
    </source>
</evidence>
<keyword evidence="6" id="KW-1185">Reference proteome</keyword>
<dbReference type="PROSITE" id="PS51257">
    <property type="entry name" value="PROKAR_LIPOPROTEIN"/>
    <property type="match status" value="1"/>
</dbReference>
<keyword evidence="2" id="KW-0813">Transport</keyword>
<dbReference type="PANTHER" id="PTHR30061:SF50">
    <property type="entry name" value="MALTOSE_MALTODEXTRIN-BINDING PERIPLASMIC PROTEIN"/>
    <property type="match status" value="1"/>
</dbReference>
<reference evidence="6" key="1">
    <citation type="journal article" date="2019" name="Int. J. Syst. Evol. Microbiol.">
        <title>The Global Catalogue of Microorganisms (GCM) 10K type strain sequencing project: providing services to taxonomists for standard genome sequencing and annotation.</title>
        <authorList>
            <consortium name="The Broad Institute Genomics Platform"/>
            <consortium name="The Broad Institute Genome Sequencing Center for Infectious Disease"/>
            <person name="Wu L."/>
            <person name="Ma J."/>
        </authorList>
    </citation>
    <scope>NUCLEOTIDE SEQUENCE [LARGE SCALE GENOMIC DNA]</scope>
    <source>
        <strain evidence="6">JCM 19129</strain>
    </source>
</reference>
<comment type="caution">
    <text evidence="5">The sequence shown here is derived from an EMBL/GenBank/DDBJ whole genome shotgun (WGS) entry which is preliminary data.</text>
</comment>
<feature type="signal peptide" evidence="4">
    <location>
        <begin position="1"/>
        <end position="22"/>
    </location>
</feature>
<dbReference type="Gene3D" id="3.40.190.10">
    <property type="entry name" value="Periplasmic binding protein-like II"/>
    <property type="match status" value="1"/>
</dbReference>
<evidence type="ECO:0000256" key="3">
    <source>
        <dbReference type="ARBA" id="ARBA00022729"/>
    </source>
</evidence>
<dbReference type="SUPFAM" id="SSF53850">
    <property type="entry name" value="Periplasmic binding protein-like II"/>
    <property type="match status" value="1"/>
</dbReference>
<dbReference type="EMBL" id="BAABLW010000002">
    <property type="protein sequence ID" value="GAA4913328.1"/>
    <property type="molecule type" value="Genomic_DNA"/>
</dbReference>
<evidence type="ECO:0000256" key="1">
    <source>
        <dbReference type="ARBA" id="ARBA00008520"/>
    </source>
</evidence>
<comment type="similarity">
    <text evidence="1">Belongs to the bacterial solute-binding protein 1 family.</text>
</comment>
<organism evidence="5 6">
    <name type="scientific">Nesterenkonia rhizosphaerae</name>
    <dbReference type="NCBI Taxonomy" id="1348272"/>
    <lineage>
        <taxon>Bacteria</taxon>
        <taxon>Bacillati</taxon>
        <taxon>Actinomycetota</taxon>
        <taxon>Actinomycetes</taxon>
        <taxon>Micrococcales</taxon>
        <taxon>Micrococcaceae</taxon>
        <taxon>Nesterenkonia</taxon>
    </lineage>
</organism>
<dbReference type="Pfam" id="PF13416">
    <property type="entry name" value="SBP_bac_8"/>
    <property type="match status" value="1"/>
</dbReference>
<feature type="chain" id="PRO_5047165538" evidence="4">
    <location>
        <begin position="23"/>
        <end position="421"/>
    </location>
</feature>
<dbReference type="PANTHER" id="PTHR30061">
    <property type="entry name" value="MALTOSE-BINDING PERIPLASMIC PROTEIN"/>
    <property type="match status" value="1"/>
</dbReference>